<dbReference type="GO" id="GO:0030628">
    <property type="term" value="F:pre-mRNA 3'-splice site binding"/>
    <property type="evidence" value="ECO:0007669"/>
    <property type="project" value="UniProtKB-UniRule"/>
</dbReference>
<organism evidence="10 11">
    <name type="scientific">Rubus argutus</name>
    <name type="common">Southern blackberry</name>
    <dbReference type="NCBI Taxonomy" id="59490"/>
    <lineage>
        <taxon>Eukaryota</taxon>
        <taxon>Viridiplantae</taxon>
        <taxon>Streptophyta</taxon>
        <taxon>Embryophyta</taxon>
        <taxon>Tracheophyta</taxon>
        <taxon>Spermatophyta</taxon>
        <taxon>Magnoliopsida</taxon>
        <taxon>eudicotyledons</taxon>
        <taxon>Gunneridae</taxon>
        <taxon>Pentapetalae</taxon>
        <taxon>rosids</taxon>
        <taxon>fabids</taxon>
        <taxon>Rosales</taxon>
        <taxon>Rosaceae</taxon>
        <taxon>Rosoideae</taxon>
        <taxon>Rosoideae incertae sedis</taxon>
        <taxon>Rubus</taxon>
    </lineage>
</organism>
<evidence type="ECO:0000256" key="2">
    <source>
        <dbReference type="ARBA" id="ARBA00007203"/>
    </source>
</evidence>
<evidence type="ECO:0000256" key="8">
    <source>
        <dbReference type="SAM" id="MobiDB-lite"/>
    </source>
</evidence>
<evidence type="ECO:0000256" key="4">
    <source>
        <dbReference type="ARBA" id="ARBA00022728"/>
    </source>
</evidence>
<evidence type="ECO:0000313" key="10">
    <source>
        <dbReference type="EMBL" id="KAK9926181.1"/>
    </source>
</evidence>
<dbReference type="InterPro" id="IPR021715">
    <property type="entry name" value="Slu7_dom"/>
</dbReference>
<sequence length="422" mass="48460">MIDTMLVAPFKSREEHRKKMELHEARKAGLVPAEVDENGKEINPHIPEYMVKPPWYIRPNKGHSLAHQKKPNAIGTKKSPYVRGAKTFQADKYRKGACENCGSMRHDAKLCTERPRKVGAKWTGKHIAPDETIETLDHLSYEEKRDPWNGYGPCCYDRVVKRHELQGEARKKYLKEQNLKKLGDELRVDESNQKDHFAKVEKRVRTTGGGSTGTVRNLRIREDTAKYLRNLDANSAHYDPKSRSMRENPNPNTDPNELFYRGDNEWRNTGHALEFKQLSIQALETSEKGQDVHMQAAPSQAEFLFKNYKANKEKLMSQRNVTILHKYGNAASKEELPIELLLGQSERDVEYDRAGRIINGQEEALPRSKYAEDICINNHTCVWGSWWKNHHWGYKCCKQFTQNTYCTGAAGVKAAEAALYCS</sequence>
<evidence type="ECO:0000256" key="7">
    <source>
        <dbReference type="RuleBase" id="RU367071"/>
    </source>
</evidence>
<dbReference type="PANTHER" id="PTHR12942">
    <property type="entry name" value="STEP II SPLICING FACTOR SLU7"/>
    <property type="match status" value="1"/>
</dbReference>
<evidence type="ECO:0000259" key="9">
    <source>
        <dbReference type="Pfam" id="PF11708"/>
    </source>
</evidence>
<comment type="caution">
    <text evidence="10">The sequence shown here is derived from an EMBL/GenBank/DDBJ whole genome shotgun (WGS) entry which is preliminary data.</text>
</comment>
<keyword evidence="4 7" id="KW-0747">Spliceosome</keyword>
<protein>
    <recommendedName>
        <fullName evidence="7">Pre-mRNA-splicing factor SLU7</fullName>
    </recommendedName>
</protein>
<dbReference type="Pfam" id="PF11708">
    <property type="entry name" value="Slu7"/>
    <property type="match status" value="1"/>
</dbReference>
<comment type="similarity">
    <text evidence="2 7">Belongs to the SLU7 family.</text>
</comment>
<accession>A0AAW1WQA7</accession>
<keyword evidence="5 7" id="KW-0508">mRNA splicing</keyword>
<comment type="subunit">
    <text evidence="7">Associated with the spliceosome.</text>
</comment>
<comment type="subcellular location">
    <subcellularLocation>
        <location evidence="1 7">Nucleus</location>
    </subcellularLocation>
</comment>
<dbReference type="GO" id="GO:0005681">
    <property type="term" value="C:spliceosomal complex"/>
    <property type="evidence" value="ECO:0007669"/>
    <property type="project" value="UniProtKB-UniRule"/>
</dbReference>
<keyword evidence="6 7" id="KW-0539">Nucleus</keyword>
<reference evidence="10 11" key="1">
    <citation type="journal article" date="2023" name="G3 (Bethesda)">
        <title>A chromosome-length genome assembly and annotation of blackberry (Rubus argutus, cv. 'Hillquist').</title>
        <authorList>
            <person name="Bruna T."/>
            <person name="Aryal R."/>
            <person name="Dudchenko O."/>
            <person name="Sargent D.J."/>
            <person name="Mead D."/>
            <person name="Buti M."/>
            <person name="Cavallini A."/>
            <person name="Hytonen T."/>
            <person name="Andres J."/>
            <person name="Pham M."/>
            <person name="Weisz D."/>
            <person name="Mascagni F."/>
            <person name="Usai G."/>
            <person name="Natali L."/>
            <person name="Bassil N."/>
            <person name="Fernandez G.E."/>
            <person name="Lomsadze A."/>
            <person name="Armour M."/>
            <person name="Olukolu B."/>
            <person name="Poorten T."/>
            <person name="Britton C."/>
            <person name="Davik J."/>
            <person name="Ashrafi H."/>
            <person name="Aiden E.L."/>
            <person name="Borodovsky M."/>
            <person name="Worthington M."/>
        </authorList>
    </citation>
    <scope>NUCLEOTIDE SEQUENCE [LARGE SCALE GENOMIC DNA]</scope>
    <source>
        <strain evidence="10">PI 553951</strain>
    </source>
</reference>
<dbReference type="GO" id="GO:0000398">
    <property type="term" value="P:mRNA splicing, via spliceosome"/>
    <property type="evidence" value="ECO:0007669"/>
    <property type="project" value="UniProtKB-UniRule"/>
</dbReference>
<evidence type="ECO:0000256" key="5">
    <source>
        <dbReference type="ARBA" id="ARBA00023187"/>
    </source>
</evidence>
<evidence type="ECO:0000256" key="1">
    <source>
        <dbReference type="ARBA" id="ARBA00004123"/>
    </source>
</evidence>
<gene>
    <name evidence="10" type="ORF">M0R45_023423</name>
</gene>
<evidence type="ECO:0000256" key="6">
    <source>
        <dbReference type="ARBA" id="ARBA00023242"/>
    </source>
</evidence>
<keyword evidence="3 7" id="KW-0507">mRNA processing</keyword>
<feature type="domain" description="Pre-mRNA-splicing factor SLU7" evidence="9">
    <location>
        <begin position="139"/>
        <end position="385"/>
    </location>
</feature>
<dbReference type="PANTHER" id="PTHR12942:SF2">
    <property type="entry name" value="PRE-MRNA-SPLICING FACTOR SLU7"/>
    <property type="match status" value="1"/>
</dbReference>
<keyword evidence="11" id="KW-1185">Reference proteome</keyword>
<evidence type="ECO:0000313" key="11">
    <source>
        <dbReference type="Proteomes" id="UP001457282"/>
    </source>
</evidence>
<dbReference type="InterPro" id="IPR039974">
    <property type="entry name" value="Splicing_factor_SLU7"/>
</dbReference>
<dbReference type="Proteomes" id="UP001457282">
    <property type="component" value="Unassembled WGS sequence"/>
</dbReference>
<evidence type="ECO:0000256" key="3">
    <source>
        <dbReference type="ARBA" id="ARBA00022664"/>
    </source>
</evidence>
<dbReference type="AlphaFoldDB" id="A0AAW1WQA7"/>
<feature type="region of interest" description="Disordered" evidence="8">
    <location>
        <begin position="232"/>
        <end position="255"/>
    </location>
</feature>
<dbReference type="EMBL" id="JBEDUW010000005">
    <property type="protein sequence ID" value="KAK9926181.1"/>
    <property type="molecule type" value="Genomic_DNA"/>
</dbReference>
<comment type="function">
    <text evidence="7">Involved in pre-mRNA splicing.</text>
</comment>
<proteinExistence type="inferred from homology"/>
<name>A0AAW1WQA7_RUBAR</name>